<sequence length="119" mass="13467">MQQSLKGKEDEEEEKEIWDCGSPLYDSYELASLSHIIDRHLMALPHLGLGGCGSRSNNVMVMESESINREEKNSSTGSGCVMSMLWKRKVTIGGRRNEKPQKIKTCISSFFKRIGSWKI</sequence>
<comment type="caution">
    <text evidence="1">The sequence shown here is derived from an EMBL/GenBank/DDBJ whole genome shotgun (WGS) entry which is preliminary data.</text>
</comment>
<name>A0AAW0JY16_QUESU</name>
<dbReference type="AlphaFoldDB" id="A0AAW0JY16"/>
<evidence type="ECO:0000313" key="2">
    <source>
        <dbReference type="Proteomes" id="UP000237347"/>
    </source>
</evidence>
<gene>
    <name evidence="1" type="ORF">CFP56_027421</name>
</gene>
<evidence type="ECO:0000313" key="1">
    <source>
        <dbReference type="EMBL" id="KAK7831459.1"/>
    </source>
</evidence>
<dbReference type="PANTHER" id="PTHR33978:SF18">
    <property type="entry name" value="OS01G0656300 PROTEIN"/>
    <property type="match status" value="1"/>
</dbReference>
<reference evidence="1 2" key="1">
    <citation type="journal article" date="2018" name="Sci. Data">
        <title>The draft genome sequence of cork oak.</title>
        <authorList>
            <person name="Ramos A.M."/>
            <person name="Usie A."/>
            <person name="Barbosa P."/>
            <person name="Barros P.M."/>
            <person name="Capote T."/>
            <person name="Chaves I."/>
            <person name="Simoes F."/>
            <person name="Abreu I."/>
            <person name="Carrasquinho I."/>
            <person name="Faro C."/>
            <person name="Guimaraes J.B."/>
            <person name="Mendonca D."/>
            <person name="Nobrega F."/>
            <person name="Rodrigues L."/>
            <person name="Saibo N.J.M."/>
            <person name="Varela M.C."/>
            <person name="Egas C."/>
            <person name="Matos J."/>
            <person name="Miguel C.M."/>
            <person name="Oliveira M.M."/>
            <person name="Ricardo C.P."/>
            <person name="Goncalves S."/>
        </authorList>
    </citation>
    <scope>NUCLEOTIDE SEQUENCE [LARGE SCALE GENOMIC DNA]</scope>
    <source>
        <strain evidence="2">cv. HL8</strain>
    </source>
</reference>
<accession>A0AAW0JY16</accession>
<keyword evidence="2" id="KW-1185">Reference proteome</keyword>
<proteinExistence type="predicted"/>
<dbReference type="Proteomes" id="UP000237347">
    <property type="component" value="Unassembled WGS sequence"/>
</dbReference>
<protein>
    <submittedName>
        <fullName evidence="1">Uncharacterized protein</fullName>
    </submittedName>
</protein>
<organism evidence="1 2">
    <name type="scientific">Quercus suber</name>
    <name type="common">Cork oak</name>
    <dbReference type="NCBI Taxonomy" id="58331"/>
    <lineage>
        <taxon>Eukaryota</taxon>
        <taxon>Viridiplantae</taxon>
        <taxon>Streptophyta</taxon>
        <taxon>Embryophyta</taxon>
        <taxon>Tracheophyta</taxon>
        <taxon>Spermatophyta</taxon>
        <taxon>Magnoliopsida</taxon>
        <taxon>eudicotyledons</taxon>
        <taxon>Gunneridae</taxon>
        <taxon>Pentapetalae</taxon>
        <taxon>rosids</taxon>
        <taxon>fabids</taxon>
        <taxon>Fagales</taxon>
        <taxon>Fagaceae</taxon>
        <taxon>Quercus</taxon>
    </lineage>
</organism>
<dbReference type="EMBL" id="PKMF04000444">
    <property type="protein sequence ID" value="KAK7831459.1"/>
    <property type="molecule type" value="Genomic_DNA"/>
</dbReference>
<dbReference type="PANTHER" id="PTHR33978">
    <property type="entry name" value="SERINE/THREONINE-KINASE"/>
    <property type="match status" value="1"/>
</dbReference>